<proteinExistence type="predicted"/>
<protein>
    <submittedName>
        <fullName evidence="2">Uncharacterized protein</fullName>
    </submittedName>
</protein>
<keyword evidence="1" id="KW-0732">Signal</keyword>
<name>A0ABQ2S965_9DEIO</name>
<evidence type="ECO:0000313" key="2">
    <source>
        <dbReference type="EMBL" id="GGS10020.1"/>
    </source>
</evidence>
<evidence type="ECO:0000256" key="1">
    <source>
        <dbReference type="SAM" id="SignalP"/>
    </source>
</evidence>
<organism evidence="2 3">
    <name type="scientific">Deinococcus sedimenti</name>
    <dbReference type="NCBI Taxonomy" id="1867090"/>
    <lineage>
        <taxon>Bacteria</taxon>
        <taxon>Thermotogati</taxon>
        <taxon>Deinococcota</taxon>
        <taxon>Deinococci</taxon>
        <taxon>Deinococcales</taxon>
        <taxon>Deinococcaceae</taxon>
        <taxon>Deinococcus</taxon>
    </lineage>
</organism>
<feature type="signal peptide" evidence="1">
    <location>
        <begin position="1"/>
        <end position="18"/>
    </location>
</feature>
<dbReference type="RefSeq" id="WP_189074908.1">
    <property type="nucleotide sequence ID" value="NZ_BMQN01000027.1"/>
</dbReference>
<dbReference type="EMBL" id="BMQN01000027">
    <property type="protein sequence ID" value="GGS10020.1"/>
    <property type="molecule type" value="Genomic_DNA"/>
</dbReference>
<comment type="caution">
    <text evidence="2">The sequence shown here is derived from an EMBL/GenBank/DDBJ whole genome shotgun (WGS) entry which is preliminary data.</text>
</comment>
<feature type="chain" id="PRO_5046536455" evidence="1">
    <location>
        <begin position="19"/>
        <end position="160"/>
    </location>
</feature>
<accession>A0ABQ2S965</accession>
<gene>
    <name evidence="2" type="ORF">GCM10008960_40260</name>
</gene>
<evidence type="ECO:0000313" key="3">
    <source>
        <dbReference type="Proteomes" id="UP000644548"/>
    </source>
</evidence>
<sequence length="160" mass="16706">MLKSVLLAAALLGTTALAAFTPPVQTIQRVTVSTVGGKSVETLTDTATANPGAVLQGTHVVTLPTRKAGAPGPRYTVGIPVQGTYLPGSASADNKAVTISFALTKDGPYAARPTKTVTVTENGKSVAKTVTADPAEYRFVRYEFGELQGKVTVKLRYRVN</sequence>
<keyword evidence="3" id="KW-1185">Reference proteome</keyword>
<dbReference type="Proteomes" id="UP000644548">
    <property type="component" value="Unassembled WGS sequence"/>
</dbReference>
<reference evidence="3" key="1">
    <citation type="journal article" date="2019" name="Int. J. Syst. Evol. Microbiol.">
        <title>The Global Catalogue of Microorganisms (GCM) 10K type strain sequencing project: providing services to taxonomists for standard genome sequencing and annotation.</title>
        <authorList>
            <consortium name="The Broad Institute Genomics Platform"/>
            <consortium name="The Broad Institute Genome Sequencing Center for Infectious Disease"/>
            <person name="Wu L."/>
            <person name="Ma J."/>
        </authorList>
    </citation>
    <scope>NUCLEOTIDE SEQUENCE [LARGE SCALE GENOMIC DNA]</scope>
    <source>
        <strain evidence="3">JCM 31405</strain>
    </source>
</reference>